<dbReference type="EMBL" id="LN679103">
    <property type="protein sequence ID" value="CEL59483.1"/>
    <property type="molecule type" value="Genomic_DNA"/>
</dbReference>
<name>A0A0B7FTC7_THACB</name>
<gene>
    <name evidence="3" type="ORF">RSOLAG1IB_03416</name>
</gene>
<dbReference type="InterPro" id="IPR002347">
    <property type="entry name" value="SDR_fam"/>
</dbReference>
<dbReference type="PANTHER" id="PTHR24320">
    <property type="entry name" value="RETINOL DEHYDROGENASE"/>
    <property type="match status" value="1"/>
</dbReference>
<evidence type="ECO:0000313" key="3">
    <source>
        <dbReference type="EMBL" id="CEL59483.1"/>
    </source>
</evidence>
<dbReference type="SUPFAM" id="SSF51735">
    <property type="entry name" value="NAD(P)-binding Rossmann-fold domains"/>
    <property type="match status" value="1"/>
</dbReference>
<sequence length="313" mass="34373">MASRSNTQDVSERTAILVVATGGSSGLGLEALASYVKQSEKDIILVLGCRNPSDPLITTRLGEAPNVRKLDAFELELTNSDSIRRFATHVLETYSQKISVLLLCAGAMYAKRVVDSSGIEQTLKVNALSQGFLLEYLWSRLFEPADGMVRSRVVFVASSLHKKAAQQYEVSPSSIGSLLNGNSWKSMSAYSISKLVQMHLFKIVDDAFAKVEDTESRPTAVAVSPGFVPQTGLARDTSWLTRQFMTYIMPMFPFTTSMEEGGDTIARAMIAQDIQPGTYLSPRGEETLAADCLDPVLRSKWRDWLISNGVQID</sequence>
<reference evidence="3 4" key="1">
    <citation type="submission" date="2014-11" db="EMBL/GenBank/DDBJ databases">
        <authorList>
            <person name="Wibberg Daniel"/>
        </authorList>
    </citation>
    <scope>NUCLEOTIDE SEQUENCE [LARGE SCALE GENOMIC DNA]</scope>
    <source>
        <strain evidence="3">Rhizoctonia solani AG1-IB 7/3/14</strain>
    </source>
</reference>
<dbReference type="STRING" id="1108050.A0A0B7FTC7"/>
<evidence type="ECO:0000256" key="1">
    <source>
        <dbReference type="ARBA" id="ARBA00006484"/>
    </source>
</evidence>
<keyword evidence="2" id="KW-0560">Oxidoreductase</keyword>
<organism evidence="3 4">
    <name type="scientific">Thanatephorus cucumeris (strain AG1-IB / isolate 7/3/14)</name>
    <name type="common">Lettuce bottom rot fungus</name>
    <name type="synonym">Rhizoctonia solani</name>
    <dbReference type="NCBI Taxonomy" id="1108050"/>
    <lineage>
        <taxon>Eukaryota</taxon>
        <taxon>Fungi</taxon>
        <taxon>Dikarya</taxon>
        <taxon>Basidiomycota</taxon>
        <taxon>Agaricomycotina</taxon>
        <taxon>Agaricomycetes</taxon>
        <taxon>Cantharellales</taxon>
        <taxon>Ceratobasidiaceae</taxon>
        <taxon>Rhizoctonia</taxon>
        <taxon>Rhizoctonia solani AG-1</taxon>
    </lineage>
</organism>
<proteinExistence type="inferred from homology"/>
<evidence type="ECO:0000313" key="4">
    <source>
        <dbReference type="Proteomes" id="UP000059188"/>
    </source>
</evidence>
<dbReference type="Pfam" id="PF00106">
    <property type="entry name" value="adh_short"/>
    <property type="match status" value="1"/>
</dbReference>
<protein>
    <submittedName>
        <fullName evidence="3">Uncharacterized protein</fullName>
    </submittedName>
</protein>
<dbReference type="Proteomes" id="UP000059188">
    <property type="component" value="Unassembled WGS sequence"/>
</dbReference>
<comment type="similarity">
    <text evidence="1">Belongs to the short-chain dehydrogenases/reductases (SDR) family.</text>
</comment>
<dbReference type="GO" id="GO:0016491">
    <property type="term" value="F:oxidoreductase activity"/>
    <property type="evidence" value="ECO:0007669"/>
    <property type="project" value="UniProtKB-KW"/>
</dbReference>
<dbReference type="AlphaFoldDB" id="A0A0B7FTC7"/>
<accession>A0A0B7FTC7</accession>
<dbReference type="PANTHER" id="PTHR24320:SF148">
    <property type="entry name" value="NAD(P)-BINDING ROSSMANN-FOLD SUPERFAMILY PROTEIN"/>
    <property type="match status" value="1"/>
</dbReference>
<dbReference type="Gene3D" id="3.40.50.720">
    <property type="entry name" value="NAD(P)-binding Rossmann-like Domain"/>
    <property type="match status" value="1"/>
</dbReference>
<keyword evidence="4" id="KW-1185">Reference proteome</keyword>
<evidence type="ECO:0000256" key="2">
    <source>
        <dbReference type="ARBA" id="ARBA00023002"/>
    </source>
</evidence>
<dbReference type="OrthoDB" id="9876299at2759"/>
<dbReference type="InterPro" id="IPR036291">
    <property type="entry name" value="NAD(P)-bd_dom_sf"/>
</dbReference>